<proteinExistence type="predicted"/>
<evidence type="ECO:0000313" key="2">
    <source>
        <dbReference type="Proteomes" id="UP001165960"/>
    </source>
</evidence>
<accession>A0ACC2RIB2</accession>
<protein>
    <submittedName>
        <fullName evidence="1">Uncharacterized protein</fullName>
    </submittedName>
</protein>
<keyword evidence="2" id="KW-1185">Reference proteome</keyword>
<name>A0ACC2RIB2_9FUNG</name>
<dbReference type="Proteomes" id="UP001165960">
    <property type="component" value="Unassembled WGS sequence"/>
</dbReference>
<organism evidence="1 2">
    <name type="scientific">Entomophthora muscae</name>
    <dbReference type="NCBI Taxonomy" id="34485"/>
    <lineage>
        <taxon>Eukaryota</taxon>
        <taxon>Fungi</taxon>
        <taxon>Fungi incertae sedis</taxon>
        <taxon>Zoopagomycota</taxon>
        <taxon>Entomophthoromycotina</taxon>
        <taxon>Entomophthoromycetes</taxon>
        <taxon>Entomophthorales</taxon>
        <taxon>Entomophthoraceae</taxon>
        <taxon>Entomophthora</taxon>
    </lineage>
</organism>
<dbReference type="EMBL" id="QTSX02007200">
    <property type="protein sequence ID" value="KAJ9049778.1"/>
    <property type="molecule type" value="Genomic_DNA"/>
</dbReference>
<sequence length="85" mass="9737">MAHQRQNQYMVNSSIHDNQHPDPSKGWDMVKATFLEKFAMKDSDLVTMAELRTFKRTGTIKEYIAAYEDLPDQAPNSINFDKAGT</sequence>
<gene>
    <name evidence="1" type="ORF">DSO57_1021000</name>
</gene>
<reference evidence="1" key="1">
    <citation type="submission" date="2022-04" db="EMBL/GenBank/DDBJ databases">
        <title>Genome of the entomopathogenic fungus Entomophthora muscae.</title>
        <authorList>
            <person name="Elya C."/>
            <person name="Lovett B.R."/>
            <person name="Lee E."/>
            <person name="Macias A.M."/>
            <person name="Hajek A.E."/>
            <person name="De Bivort B.L."/>
            <person name="Kasson M.T."/>
            <person name="De Fine Licht H.H."/>
            <person name="Stajich J.E."/>
        </authorList>
    </citation>
    <scope>NUCLEOTIDE SEQUENCE</scope>
    <source>
        <strain evidence="1">Berkeley</strain>
    </source>
</reference>
<comment type="caution">
    <text evidence="1">The sequence shown here is derived from an EMBL/GenBank/DDBJ whole genome shotgun (WGS) entry which is preliminary data.</text>
</comment>
<evidence type="ECO:0000313" key="1">
    <source>
        <dbReference type="EMBL" id="KAJ9049778.1"/>
    </source>
</evidence>